<dbReference type="Pfam" id="PF02949">
    <property type="entry name" value="7tm_6"/>
    <property type="match status" value="1"/>
</dbReference>
<dbReference type="OrthoDB" id="7696577at2759"/>
<evidence type="ECO:0000256" key="3">
    <source>
        <dbReference type="ARBA" id="ARBA00022606"/>
    </source>
</evidence>
<evidence type="ECO:0000313" key="11">
    <source>
        <dbReference type="EMBL" id="OXU29343.1"/>
    </source>
</evidence>
<dbReference type="GO" id="GO:0005549">
    <property type="term" value="F:odorant binding"/>
    <property type="evidence" value="ECO:0007669"/>
    <property type="project" value="InterPro"/>
</dbReference>
<evidence type="ECO:0000256" key="1">
    <source>
        <dbReference type="ARBA" id="ARBA00004651"/>
    </source>
</evidence>
<feature type="transmembrane region" description="Helical" evidence="10">
    <location>
        <begin position="23"/>
        <end position="43"/>
    </location>
</feature>
<evidence type="ECO:0000256" key="8">
    <source>
        <dbReference type="ARBA" id="ARBA00023170"/>
    </source>
</evidence>
<feature type="transmembrane region" description="Helical" evidence="10">
    <location>
        <begin position="202"/>
        <end position="221"/>
    </location>
</feature>
<dbReference type="Proteomes" id="UP000215335">
    <property type="component" value="Unassembled WGS sequence"/>
</dbReference>
<reference evidence="11 12" key="1">
    <citation type="journal article" date="2017" name="Curr. Biol.">
        <title>The Evolution of Venom by Co-option of Single-Copy Genes.</title>
        <authorList>
            <person name="Martinson E.O."/>
            <person name="Mrinalini"/>
            <person name="Kelkar Y.D."/>
            <person name="Chang C.H."/>
            <person name="Werren J.H."/>
        </authorList>
    </citation>
    <scope>NUCLEOTIDE SEQUENCE [LARGE SCALE GENOMIC DNA]</scope>
    <source>
        <strain evidence="11 12">Alberta</strain>
        <tissue evidence="11">Whole body</tissue>
    </source>
</reference>
<gene>
    <name evidence="11" type="ORF">TSAR_008877</name>
</gene>
<evidence type="ECO:0000256" key="9">
    <source>
        <dbReference type="ARBA" id="ARBA00023224"/>
    </source>
</evidence>
<protein>
    <recommendedName>
        <fullName evidence="13">Odorant receptor</fullName>
    </recommendedName>
</protein>
<proteinExistence type="predicted"/>
<evidence type="ECO:0000256" key="7">
    <source>
        <dbReference type="ARBA" id="ARBA00023136"/>
    </source>
</evidence>
<comment type="caution">
    <text evidence="11">The sequence shown here is derived from an EMBL/GenBank/DDBJ whole genome shotgun (WGS) entry which is preliminary data.</text>
</comment>
<dbReference type="PANTHER" id="PTHR21137:SF35">
    <property type="entry name" value="ODORANT RECEPTOR 19A-RELATED"/>
    <property type="match status" value="1"/>
</dbReference>
<keyword evidence="12" id="KW-1185">Reference proteome</keyword>
<keyword evidence="4 10" id="KW-0812">Transmembrane</keyword>
<dbReference type="EMBL" id="NNAY01000304">
    <property type="protein sequence ID" value="OXU29343.1"/>
    <property type="molecule type" value="Genomic_DNA"/>
</dbReference>
<organism evidence="11 12">
    <name type="scientific">Trichomalopsis sarcophagae</name>
    <dbReference type="NCBI Taxonomy" id="543379"/>
    <lineage>
        <taxon>Eukaryota</taxon>
        <taxon>Metazoa</taxon>
        <taxon>Ecdysozoa</taxon>
        <taxon>Arthropoda</taxon>
        <taxon>Hexapoda</taxon>
        <taxon>Insecta</taxon>
        <taxon>Pterygota</taxon>
        <taxon>Neoptera</taxon>
        <taxon>Endopterygota</taxon>
        <taxon>Hymenoptera</taxon>
        <taxon>Apocrita</taxon>
        <taxon>Proctotrupomorpha</taxon>
        <taxon>Chalcidoidea</taxon>
        <taxon>Pteromalidae</taxon>
        <taxon>Pteromalinae</taxon>
        <taxon>Trichomalopsis</taxon>
    </lineage>
</organism>
<evidence type="ECO:0000256" key="2">
    <source>
        <dbReference type="ARBA" id="ARBA00022475"/>
    </source>
</evidence>
<keyword evidence="3" id="KW-0716">Sensory transduction</keyword>
<dbReference type="STRING" id="543379.A0A232FFK5"/>
<dbReference type="GO" id="GO:0007165">
    <property type="term" value="P:signal transduction"/>
    <property type="evidence" value="ECO:0007669"/>
    <property type="project" value="UniProtKB-KW"/>
</dbReference>
<comment type="subcellular location">
    <subcellularLocation>
        <location evidence="1">Cell membrane</location>
        <topology evidence="1">Multi-pass membrane protein</topology>
    </subcellularLocation>
</comment>
<keyword evidence="8" id="KW-0675">Receptor</keyword>
<keyword evidence="6 10" id="KW-1133">Transmembrane helix</keyword>
<accession>A0A232FFK5</accession>
<keyword evidence="2" id="KW-1003">Cell membrane</keyword>
<sequence>MNWQAIKDENEVNILSQYSESGWFLTISYIMYIVIAASAYSLLPMVPVLLDMIDPLNETRPRFYIFGGEYFIVDNVEDYGKVYAFELVSAAVTAWLICAVDSMYAASIEHCLGLLAIVKLRLQMCTQPSCDSRKDVSYRLIVQLIRLHKDIIKFSIGVDLLFTDILESSYSSSFLILVGINVLFLSFECIIVLTRFGQLMELMRYSMIMVGIVVHLFYLSWPGQKLTDLSIGLFQDAYLNEWYTCSTRAQKLLGLMILRCSKPCQLTAGGIYVMNFSNFAKIVKTSMSYMTVLASFR</sequence>
<keyword evidence="7 10" id="KW-0472">Membrane</keyword>
<dbReference type="PANTHER" id="PTHR21137">
    <property type="entry name" value="ODORANT RECEPTOR"/>
    <property type="match status" value="1"/>
</dbReference>
<evidence type="ECO:0000313" key="12">
    <source>
        <dbReference type="Proteomes" id="UP000215335"/>
    </source>
</evidence>
<evidence type="ECO:0000256" key="5">
    <source>
        <dbReference type="ARBA" id="ARBA00022725"/>
    </source>
</evidence>
<name>A0A232FFK5_9HYME</name>
<dbReference type="InterPro" id="IPR004117">
    <property type="entry name" value="7tm6_olfct_rcpt"/>
</dbReference>
<evidence type="ECO:0000256" key="4">
    <source>
        <dbReference type="ARBA" id="ARBA00022692"/>
    </source>
</evidence>
<evidence type="ECO:0008006" key="13">
    <source>
        <dbReference type="Google" id="ProtNLM"/>
    </source>
</evidence>
<keyword evidence="9" id="KW-0807">Transducer</keyword>
<feature type="transmembrane region" description="Helical" evidence="10">
    <location>
        <begin position="174"/>
        <end position="196"/>
    </location>
</feature>
<keyword evidence="5" id="KW-0552">Olfaction</keyword>
<dbReference type="GO" id="GO:0005886">
    <property type="term" value="C:plasma membrane"/>
    <property type="evidence" value="ECO:0007669"/>
    <property type="project" value="UniProtKB-SubCell"/>
</dbReference>
<dbReference type="GO" id="GO:0004984">
    <property type="term" value="F:olfactory receptor activity"/>
    <property type="evidence" value="ECO:0007669"/>
    <property type="project" value="InterPro"/>
</dbReference>
<dbReference type="AlphaFoldDB" id="A0A232FFK5"/>
<evidence type="ECO:0000256" key="10">
    <source>
        <dbReference type="SAM" id="Phobius"/>
    </source>
</evidence>
<evidence type="ECO:0000256" key="6">
    <source>
        <dbReference type="ARBA" id="ARBA00022989"/>
    </source>
</evidence>